<dbReference type="PANTHER" id="PTHR11454:SF9">
    <property type="entry name" value="INSULIN"/>
    <property type="match status" value="1"/>
</dbReference>
<keyword evidence="9" id="KW-0119">Carbohydrate metabolism</keyword>
<dbReference type="SUPFAM" id="SSF56994">
    <property type="entry name" value="Insulin-like"/>
    <property type="match status" value="1"/>
</dbReference>
<dbReference type="PRINTS" id="PR00276">
    <property type="entry name" value="INSULINFAMLY"/>
</dbReference>
<evidence type="ECO:0000256" key="9">
    <source>
        <dbReference type="ARBA" id="ARBA00023277"/>
    </source>
</evidence>
<dbReference type="InterPro" id="IPR036438">
    <property type="entry name" value="Insulin-like_sf"/>
</dbReference>
<dbReference type="InterPro" id="IPR022352">
    <property type="entry name" value="Ins/IGF/rlx"/>
</dbReference>
<comment type="subunit">
    <text evidence="4">Heterodimer of a B chain and an A chain linked by two disulfide bonds.</text>
</comment>
<dbReference type="GO" id="GO:0005179">
    <property type="term" value="F:hormone activity"/>
    <property type="evidence" value="ECO:0007669"/>
    <property type="project" value="UniProtKB-KW"/>
</dbReference>
<dbReference type="AlphaFoldDB" id="A0A6P7PB69"/>
<dbReference type="RefSeq" id="XP_029030007.1">
    <property type="nucleotide sequence ID" value="XM_029174174.2"/>
</dbReference>
<evidence type="ECO:0000256" key="6">
    <source>
        <dbReference type="ARBA" id="ARBA00022526"/>
    </source>
</evidence>
<gene>
    <name evidence="14" type="primary">LOC114869723</name>
</gene>
<evidence type="ECO:0000256" key="5">
    <source>
        <dbReference type="ARBA" id="ARBA00022525"/>
    </source>
</evidence>
<protein>
    <submittedName>
        <fullName evidence="14">Insulin-like</fullName>
    </submittedName>
</protein>
<organism evidence="13 14">
    <name type="scientific">Betta splendens</name>
    <name type="common">Siamese fighting fish</name>
    <dbReference type="NCBI Taxonomy" id="158456"/>
    <lineage>
        <taxon>Eukaryota</taxon>
        <taxon>Metazoa</taxon>
        <taxon>Chordata</taxon>
        <taxon>Craniata</taxon>
        <taxon>Vertebrata</taxon>
        <taxon>Euteleostomi</taxon>
        <taxon>Actinopterygii</taxon>
        <taxon>Neopterygii</taxon>
        <taxon>Teleostei</taxon>
        <taxon>Neoteleostei</taxon>
        <taxon>Acanthomorphata</taxon>
        <taxon>Anabantaria</taxon>
        <taxon>Anabantiformes</taxon>
        <taxon>Anabantoidei</taxon>
        <taxon>Osphronemidae</taxon>
        <taxon>Betta</taxon>
    </lineage>
</organism>
<keyword evidence="6" id="KW-0313">Glucose metabolism</keyword>
<evidence type="ECO:0000259" key="12">
    <source>
        <dbReference type="SMART" id="SM00078"/>
    </source>
</evidence>
<dbReference type="KEGG" id="bspl:114869723"/>
<dbReference type="InterPro" id="IPR004825">
    <property type="entry name" value="Insulin"/>
</dbReference>
<feature type="chain" id="PRO_5027785036" evidence="11">
    <location>
        <begin position="25"/>
        <end position="90"/>
    </location>
</feature>
<comment type="similarity">
    <text evidence="3 10">Belongs to the insulin family.</text>
</comment>
<dbReference type="Gene3D" id="1.10.100.10">
    <property type="entry name" value="Insulin-like"/>
    <property type="match status" value="1"/>
</dbReference>
<evidence type="ECO:0000256" key="2">
    <source>
        <dbReference type="ARBA" id="ARBA00004613"/>
    </source>
</evidence>
<comment type="function">
    <text evidence="1">Insulin decreases blood glucose concentration. It increases cell permeability to monosaccharides, amino acids and fatty acids. It accelerates glycolysis, the pentose phosphate cycle, and glycogen synthesis in liver.</text>
</comment>
<keyword evidence="8" id="KW-1015">Disulfide bond</keyword>
<name>A0A6P7PB69_BETSP</name>
<sequence length="90" mass="10039">MAALWLHTTVLLVLLATWCPSSQGFPAETLCGGELVDALQIVCGERNFFYTARTTDEDPVQPQRQRRSLNIAAMCCFMTCTLSDLQDLCH</sequence>
<dbReference type="PROSITE" id="PS00262">
    <property type="entry name" value="INSULIN"/>
    <property type="match status" value="1"/>
</dbReference>
<keyword evidence="5 10" id="KW-0964">Secreted</keyword>
<dbReference type="InterPro" id="IPR016179">
    <property type="entry name" value="Insulin-like"/>
</dbReference>
<dbReference type="InParanoid" id="A0A6P7PB69"/>
<evidence type="ECO:0000256" key="11">
    <source>
        <dbReference type="SAM" id="SignalP"/>
    </source>
</evidence>
<dbReference type="OrthoDB" id="8936076at2759"/>
<dbReference type="SMART" id="SM00078">
    <property type="entry name" value="IlGF"/>
    <property type="match status" value="1"/>
</dbReference>
<evidence type="ECO:0000313" key="14">
    <source>
        <dbReference type="RefSeq" id="XP_029030007.1"/>
    </source>
</evidence>
<evidence type="ECO:0000256" key="8">
    <source>
        <dbReference type="ARBA" id="ARBA00023157"/>
    </source>
</evidence>
<dbReference type="GO" id="GO:0006006">
    <property type="term" value="P:glucose metabolic process"/>
    <property type="evidence" value="ECO:0007669"/>
    <property type="project" value="UniProtKB-KW"/>
</dbReference>
<dbReference type="Pfam" id="PF00049">
    <property type="entry name" value="Insulin"/>
    <property type="match status" value="1"/>
</dbReference>
<dbReference type="PANTHER" id="PTHR11454">
    <property type="entry name" value="INSULIN/INSULIN GROWTH FACTOR"/>
    <property type="match status" value="1"/>
</dbReference>
<dbReference type="Proteomes" id="UP000515150">
    <property type="component" value="Chromosome 14"/>
</dbReference>
<keyword evidence="13" id="KW-1185">Reference proteome</keyword>
<dbReference type="InterPro" id="IPR022353">
    <property type="entry name" value="Insulin_CS"/>
</dbReference>
<evidence type="ECO:0000256" key="4">
    <source>
        <dbReference type="ARBA" id="ARBA00011207"/>
    </source>
</evidence>
<accession>A0A6P7PB69</accession>
<evidence type="ECO:0000256" key="3">
    <source>
        <dbReference type="ARBA" id="ARBA00009034"/>
    </source>
</evidence>
<evidence type="ECO:0000256" key="10">
    <source>
        <dbReference type="RuleBase" id="RU000406"/>
    </source>
</evidence>
<keyword evidence="7" id="KW-0372">Hormone</keyword>
<feature type="domain" description="Insulin-like" evidence="12">
    <location>
        <begin position="28"/>
        <end position="89"/>
    </location>
</feature>
<evidence type="ECO:0000256" key="1">
    <source>
        <dbReference type="ARBA" id="ARBA00002985"/>
    </source>
</evidence>
<comment type="subcellular location">
    <subcellularLocation>
        <location evidence="2 10">Secreted</location>
    </subcellularLocation>
</comment>
<evidence type="ECO:0000256" key="7">
    <source>
        <dbReference type="ARBA" id="ARBA00022702"/>
    </source>
</evidence>
<evidence type="ECO:0000313" key="13">
    <source>
        <dbReference type="Proteomes" id="UP000515150"/>
    </source>
</evidence>
<dbReference type="GeneID" id="114869723"/>
<dbReference type="GO" id="GO:0005615">
    <property type="term" value="C:extracellular space"/>
    <property type="evidence" value="ECO:0007669"/>
    <property type="project" value="TreeGrafter"/>
</dbReference>
<keyword evidence="11" id="KW-0732">Signal</keyword>
<reference evidence="14" key="1">
    <citation type="submission" date="2025-08" db="UniProtKB">
        <authorList>
            <consortium name="RefSeq"/>
        </authorList>
    </citation>
    <scope>IDENTIFICATION</scope>
</reference>
<proteinExistence type="inferred from homology"/>
<feature type="signal peptide" evidence="11">
    <location>
        <begin position="1"/>
        <end position="24"/>
    </location>
</feature>